<dbReference type="AlphaFoldDB" id="A0A3T1D960"/>
<dbReference type="EMBL" id="AP019400">
    <property type="protein sequence ID" value="BBI34609.1"/>
    <property type="molecule type" value="Genomic_DNA"/>
</dbReference>
<dbReference type="Proteomes" id="UP000289856">
    <property type="component" value="Chromosome"/>
</dbReference>
<sequence length="113" mass="12989">MFLTKQAMMGIVRIIKSSSILFKLAAVTKMMLIRIFLIPQEIPTPRLSRLDEIVKPKMSSQAIKPPHVVQFAINVCGVEIKVQVHEKNSTNDSLFWIVYKENFSTRSHILSYK</sequence>
<evidence type="ECO:0000313" key="1">
    <source>
        <dbReference type="EMBL" id="BBI34609.1"/>
    </source>
</evidence>
<name>A0A3T1D960_9BACL</name>
<proteinExistence type="predicted"/>
<reference evidence="1 2" key="1">
    <citation type="submission" date="2019-01" db="EMBL/GenBank/DDBJ databases">
        <title>Complete genome sequence of Cohnella hallensis HS21 isolated from Korean fir (Abies koreana) rhizospheric soil.</title>
        <authorList>
            <person name="Jiang L."/>
            <person name="Kang S.W."/>
            <person name="Kim S."/>
            <person name="Jung J."/>
            <person name="Kim C.Y."/>
            <person name="Kim D.H."/>
            <person name="Kim S.W."/>
            <person name="Lee J."/>
        </authorList>
    </citation>
    <scope>NUCLEOTIDE SEQUENCE [LARGE SCALE GENOMIC DNA]</scope>
    <source>
        <strain evidence="1 2">HS21</strain>
    </source>
</reference>
<accession>A0A3T1D960</accession>
<gene>
    <name evidence="1" type="ORF">KCTCHS21_40080</name>
</gene>
<dbReference type="KEGG" id="cohn:KCTCHS21_40080"/>
<keyword evidence="2" id="KW-1185">Reference proteome</keyword>
<organism evidence="1 2">
    <name type="scientific">Cohnella abietis</name>
    <dbReference type="NCBI Taxonomy" id="2507935"/>
    <lineage>
        <taxon>Bacteria</taxon>
        <taxon>Bacillati</taxon>
        <taxon>Bacillota</taxon>
        <taxon>Bacilli</taxon>
        <taxon>Bacillales</taxon>
        <taxon>Paenibacillaceae</taxon>
        <taxon>Cohnella</taxon>
    </lineage>
</organism>
<protein>
    <submittedName>
        <fullName evidence="1">Uncharacterized protein</fullName>
    </submittedName>
</protein>
<evidence type="ECO:0000313" key="2">
    <source>
        <dbReference type="Proteomes" id="UP000289856"/>
    </source>
</evidence>